<dbReference type="EMBL" id="JAUESC010000388">
    <property type="protein sequence ID" value="KAK0571022.1"/>
    <property type="molecule type" value="Genomic_DNA"/>
</dbReference>
<dbReference type="InterPro" id="IPR008905">
    <property type="entry name" value="EIF3C_N_dom"/>
</dbReference>
<keyword evidence="3" id="KW-0648">Protein biosynthesis</keyword>
<evidence type="ECO:0000256" key="1">
    <source>
        <dbReference type="ARBA" id="ARBA00022490"/>
    </source>
</evidence>
<comment type="caution">
    <text evidence="5">The sequence shown here is derived from an EMBL/GenBank/DDBJ whole genome shotgun (WGS) entry which is preliminary data.</text>
</comment>
<dbReference type="GO" id="GO:0031369">
    <property type="term" value="F:translation initiation factor binding"/>
    <property type="evidence" value="ECO:0007669"/>
    <property type="project" value="InterPro"/>
</dbReference>
<protein>
    <recommendedName>
        <fullName evidence="4">Eukaryotic translation initiation factor 3 subunit C N-terminal domain-containing protein</fullName>
    </recommendedName>
</protein>
<dbReference type="PANTHER" id="PTHR13937:SF0">
    <property type="entry name" value="EUKARYOTIC TRANSLATION INITIATION FACTOR 3 SUBUNIT C-RELATED"/>
    <property type="match status" value="1"/>
</dbReference>
<accession>A0AA39RE15</accession>
<evidence type="ECO:0000256" key="3">
    <source>
        <dbReference type="ARBA" id="ARBA00022917"/>
    </source>
</evidence>
<keyword evidence="6" id="KW-1185">Reference proteome</keyword>
<dbReference type="GO" id="GO:0003723">
    <property type="term" value="F:RNA binding"/>
    <property type="evidence" value="ECO:0007669"/>
    <property type="project" value="InterPro"/>
</dbReference>
<evidence type="ECO:0000256" key="2">
    <source>
        <dbReference type="ARBA" id="ARBA00022540"/>
    </source>
</evidence>
<proteinExistence type="predicted"/>
<evidence type="ECO:0000313" key="6">
    <source>
        <dbReference type="Proteomes" id="UP001168877"/>
    </source>
</evidence>
<reference evidence="5" key="2">
    <citation type="submission" date="2023-06" db="EMBL/GenBank/DDBJ databases">
        <authorList>
            <person name="Swenson N.G."/>
            <person name="Wegrzyn J.L."/>
            <person name="Mcevoy S.L."/>
        </authorList>
    </citation>
    <scope>NUCLEOTIDE SEQUENCE</scope>
    <source>
        <strain evidence="5">NS2018</strain>
        <tissue evidence="5">Leaf</tissue>
    </source>
</reference>
<dbReference type="GO" id="GO:0005852">
    <property type="term" value="C:eukaryotic translation initiation factor 3 complex"/>
    <property type="evidence" value="ECO:0007669"/>
    <property type="project" value="InterPro"/>
</dbReference>
<evidence type="ECO:0000259" key="4">
    <source>
        <dbReference type="Pfam" id="PF05470"/>
    </source>
</evidence>
<gene>
    <name evidence="5" type="ORF">LWI29_009969</name>
</gene>
<dbReference type="InterPro" id="IPR027516">
    <property type="entry name" value="EIF3C"/>
</dbReference>
<dbReference type="PANTHER" id="PTHR13937">
    <property type="entry name" value="EUKARYOTIC TRANSLATION INITATION FACTOR 3, SUBUNIT 8 EIF3S8 -RELATED"/>
    <property type="match status" value="1"/>
</dbReference>
<organism evidence="5 6">
    <name type="scientific">Acer saccharum</name>
    <name type="common">Sugar maple</name>
    <dbReference type="NCBI Taxonomy" id="4024"/>
    <lineage>
        <taxon>Eukaryota</taxon>
        <taxon>Viridiplantae</taxon>
        <taxon>Streptophyta</taxon>
        <taxon>Embryophyta</taxon>
        <taxon>Tracheophyta</taxon>
        <taxon>Spermatophyta</taxon>
        <taxon>Magnoliopsida</taxon>
        <taxon>eudicotyledons</taxon>
        <taxon>Gunneridae</taxon>
        <taxon>Pentapetalae</taxon>
        <taxon>rosids</taxon>
        <taxon>malvids</taxon>
        <taxon>Sapindales</taxon>
        <taxon>Sapindaceae</taxon>
        <taxon>Hippocastanoideae</taxon>
        <taxon>Acereae</taxon>
        <taxon>Acer</taxon>
    </lineage>
</organism>
<name>A0AA39RE15_ACESA</name>
<dbReference type="Pfam" id="PF05470">
    <property type="entry name" value="eIF-3c_N"/>
    <property type="match status" value="1"/>
</dbReference>
<evidence type="ECO:0000313" key="5">
    <source>
        <dbReference type="EMBL" id="KAK0571022.1"/>
    </source>
</evidence>
<dbReference type="GO" id="GO:0003743">
    <property type="term" value="F:translation initiation factor activity"/>
    <property type="evidence" value="ECO:0007669"/>
    <property type="project" value="UniProtKB-KW"/>
</dbReference>
<keyword evidence="2" id="KW-0396">Initiation factor</keyword>
<reference evidence="5" key="1">
    <citation type="journal article" date="2022" name="Plant J.">
        <title>Strategies of tolerance reflected in two North American maple genomes.</title>
        <authorList>
            <person name="McEvoy S.L."/>
            <person name="Sezen U.U."/>
            <person name="Trouern-Trend A."/>
            <person name="McMahon S.M."/>
            <person name="Schaberg P.G."/>
            <person name="Yang J."/>
            <person name="Wegrzyn J.L."/>
            <person name="Swenson N.G."/>
        </authorList>
    </citation>
    <scope>NUCLEOTIDE SEQUENCE</scope>
    <source>
        <strain evidence="5">NS2018</strain>
    </source>
</reference>
<dbReference type="Proteomes" id="UP001168877">
    <property type="component" value="Unassembled WGS sequence"/>
</dbReference>
<sequence length="89" mass="10332">MLAALDILTQCSNIVVNDMVEPDENESQNGADYDGTIRVWGNLVAFVEKIDTEFFRSLHSIDPHTREYVERLRDEPLCSWFLLKMSRII</sequence>
<keyword evidence="1" id="KW-0963">Cytoplasm</keyword>
<feature type="domain" description="Eukaryotic translation initiation factor 3 subunit C N-terminal" evidence="4">
    <location>
        <begin position="2"/>
        <end position="77"/>
    </location>
</feature>
<dbReference type="AlphaFoldDB" id="A0AA39RE15"/>